<reference evidence="3 4" key="1">
    <citation type="submission" date="2020-12" db="EMBL/GenBank/DDBJ databases">
        <title>Metabolic potential, ecology and presence of endohyphal bacteria is reflected in genomic diversity of Mucoromycotina.</title>
        <authorList>
            <person name="Muszewska A."/>
            <person name="Okrasinska A."/>
            <person name="Steczkiewicz K."/>
            <person name="Drgas O."/>
            <person name="Orlowska M."/>
            <person name="Perlinska-Lenart U."/>
            <person name="Aleksandrzak-Piekarczyk T."/>
            <person name="Szatraj K."/>
            <person name="Zielenkiewicz U."/>
            <person name="Pilsyk S."/>
            <person name="Malc E."/>
            <person name="Mieczkowski P."/>
            <person name="Kruszewska J.S."/>
            <person name="Biernat P."/>
            <person name="Pawlowska J."/>
        </authorList>
    </citation>
    <scope>NUCLEOTIDE SEQUENCE [LARGE SCALE GENOMIC DNA]</scope>
    <source>
        <strain evidence="3 4">CBS 142.35</strain>
    </source>
</reference>
<feature type="compositionally biased region" description="Polar residues" evidence="1">
    <location>
        <begin position="271"/>
        <end position="280"/>
    </location>
</feature>
<feature type="compositionally biased region" description="Low complexity" evidence="1">
    <location>
        <begin position="360"/>
        <end position="376"/>
    </location>
</feature>
<feature type="compositionally biased region" description="Low complexity" evidence="1">
    <location>
        <begin position="387"/>
        <end position="400"/>
    </location>
</feature>
<dbReference type="InterPro" id="IPR043502">
    <property type="entry name" value="DNA/RNA_pol_sf"/>
</dbReference>
<feature type="compositionally biased region" description="Polar residues" evidence="1">
    <location>
        <begin position="288"/>
        <end position="305"/>
    </location>
</feature>
<dbReference type="Proteomes" id="UP000646827">
    <property type="component" value="Unassembled WGS sequence"/>
</dbReference>
<dbReference type="SUPFAM" id="SSF56219">
    <property type="entry name" value="DNase I-like"/>
    <property type="match status" value="1"/>
</dbReference>
<gene>
    <name evidence="3" type="ORF">INT45_007399</name>
</gene>
<name>A0A8H7RTX7_9FUNG</name>
<feature type="domain" description="Reverse transcriptase" evidence="2">
    <location>
        <begin position="933"/>
        <end position="1221"/>
    </location>
</feature>
<feature type="region of interest" description="Disordered" evidence="1">
    <location>
        <begin position="271"/>
        <end position="402"/>
    </location>
</feature>
<organism evidence="3 4">
    <name type="scientific">Circinella minor</name>
    <dbReference type="NCBI Taxonomy" id="1195481"/>
    <lineage>
        <taxon>Eukaryota</taxon>
        <taxon>Fungi</taxon>
        <taxon>Fungi incertae sedis</taxon>
        <taxon>Mucoromycota</taxon>
        <taxon>Mucoromycotina</taxon>
        <taxon>Mucoromycetes</taxon>
        <taxon>Mucorales</taxon>
        <taxon>Lichtheimiaceae</taxon>
        <taxon>Circinella</taxon>
    </lineage>
</organism>
<dbReference type="InterPro" id="IPR000477">
    <property type="entry name" value="RT_dom"/>
</dbReference>
<dbReference type="SUPFAM" id="SSF56672">
    <property type="entry name" value="DNA/RNA polymerases"/>
    <property type="match status" value="1"/>
</dbReference>
<dbReference type="Pfam" id="PF00078">
    <property type="entry name" value="RVT_1"/>
    <property type="match status" value="1"/>
</dbReference>
<comment type="caution">
    <text evidence="3">The sequence shown here is derived from an EMBL/GenBank/DDBJ whole genome shotgun (WGS) entry which is preliminary data.</text>
</comment>
<dbReference type="Gene3D" id="3.60.10.10">
    <property type="entry name" value="Endonuclease/exonuclease/phosphatase"/>
    <property type="match status" value="1"/>
</dbReference>
<sequence>MGNSQHANKSSSDNRPKTTILIIKSIRRSIFTSGAVQENLNESHIRTNEYFRSVNPSLFFKTTSVTTNRSTIFNAIVSQFPSSPPLGVQLRFKDKRVVVEITPRDDAQRHALSTQGLTIDSKTVFGTPALRKGSGFLAINLYDLPHLPNDQLISAIQQMLQPYGKLLDISLFLSSPHLFFMGQGCVSLDVTESDQNLSTHTLHFPSIDHEIRAFWKGSPPYCRICHEDTHEKDVCPKAKAHHVQACPSCGGYGSFHLDSCSKHKKATHSQNHAGVTTDSVPPSPEIVTVTTANTKGSSNPPSSLAVNGDDHGSEADYSSAPPLPTLSPDMDLDEVEQPNGNTLSNGSTTFSSGIGNKVVTPTSTGTTTPENTHTNNISPTSRVVPLSPETSQSSSSVSDSIEPITTTELAQAPDTQSPISLIQTVNGVAARFLLGSTYSEDDINIRIGTLNCRGLPKTDAPQRSKHFIRFLKSQSFDILTLQEIHAADQDLQTRFHTQFQSSSSFWSQHVGIVSLNPSLILTLNSFELDGRVMHVTVLHSSFSFSPVNIIVIYAPARYYHREPFHTSLSQLSFLSPAVISCSILLGDFNYQILSRSPLGIPNSWKSYLSSYWVDSVTPPGDCPTPTFLRNNSRSCLDYIFMSIDLFPFSSSPLIDFINPLWTDHHLVSVELRLGQAPWGPGLWRCNPTLANDKLFCSELYNILDSEFATVSTSLTTQQKWDHIKTITGRFARKYSRKKGTHNHLHLQSLQKERRRYLSPLHHTTIQQDSYLIFLEAEIASTQSDFAHIDALRAGLRWRENGERSAGYIKRTIEVKQSKRSITQLRHPISNALCSTPETMTDAAQQYYQHLYTPEPVDFQAIDHLLHHVPTDLLSSPLTQTLLSAPFTLENLCTAAKRAPHASSPGSDGLPYPILRLLFDHALAGDLAVDIYNDALQAGVFPASWSETRLCLLPKKGDLSLLSNWRPISLINTDAKVFTRLVNSCILPAVQPVILLVQTGFLPGKFIGDNGFAAQLIMEYARHHHLPGVGLLIDQEKAYDRVHPTYLHIILLHIGLPSSLVLSLCNLFFSTSISVMVNGFLSDLVYQGRGLRQGDPISLMLFNLAFDPLFHTVLADPLFHGFSLHKHLGSFPLVSPAPLKVLGYVDDALFLLSSPTDFHQLQESLLVYSRASNAKVNFHKTEAISLSGASQADWQDLLRSADITAWHDYRSLSAVRYLGYPLASTASQLNAFLDGLVLKIKVACDIHLQWGLSVQGRSTVVNTLVLSKLWHVLRVTPIPKNYHQKIRSIITKFLMHKMFSPIKYDILTLPKFINGLGILDSRLQQQAMQIRWLSSFFTHSSSSSFLSCFLSYFITSNSNCTDPLLPILFPSLRSSTLCSMNTLSTLFTTIDELPLQPLLSDPSMATCLSLPLSFVIQASAQSNFLPKKQLSSSLIVSDAYLFDSTINRLRRRTRVELTIGRNSILHLFRALDSSDILIADFLARALLPGAPILDSADFYIGRVDAQPFYNRLNIDHIPLHLCSTRTYRFARQQSAINIITTNNSYPTLTPSKWQFFWKARIMPLARSIWWRSLHGKLSCRSTLHHILPARFDNALCALGDLENDSVSHFLFLCDTKWIIWQQVLQDCVLTLVTQETLNIKNVYLEIKKHHP</sequence>
<dbReference type="GO" id="GO:0003824">
    <property type="term" value="F:catalytic activity"/>
    <property type="evidence" value="ECO:0007669"/>
    <property type="project" value="InterPro"/>
</dbReference>
<dbReference type="Pfam" id="PF03372">
    <property type="entry name" value="Exo_endo_phos"/>
    <property type="match status" value="1"/>
</dbReference>
<dbReference type="EMBL" id="JAEPRB010000341">
    <property type="protein sequence ID" value="KAG2216964.1"/>
    <property type="molecule type" value="Genomic_DNA"/>
</dbReference>
<feature type="compositionally biased region" description="Polar residues" evidence="1">
    <location>
        <begin position="338"/>
        <end position="354"/>
    </location>
</feature>
<dbReference type="CDD" id="cd01650">
    <property type="entry name" value="RT_nLTR_like"/>
    <property type="match status" value="1"/>
</dbReference>
<dbReference type="PROSITE" id="PS50878">
    <property type="entry name" value="RT_POL"/>
    <property type="match status" value="1"/>
</dbReference>
<protein>
    <recommendedName>
        <fullName evidence="2">Reverse transcriptase domain-containing protein</fullName>
    </recommendedName>
</protein>
<keyword evidence="4" id="KW-1185">Reference proteome</keyword>
<evidence type="ECO:0000256" key="1">
    <source>
        <dbReference type="SAM" id="MobiDB-lite"/>
    </source>
</evidence>
<proteinExistence type="predicted"/>
<accession>A0A8H7RTX7</accession>
<evidence type="ECO:0000313" key="3">
    <source>
        <dbReference type="EMBL" id="KAG2216964.1"/>
    </source>
</evidence>
<dbReference type="InterPro" id="IPR005135">
    <property type="entry name" value="Endo/exonuclease/phosphatase"/>
</dbReference>
<evidence type="ECO:0000313" key="4">
    <source>
        <dbReference type="Proteomes" id="UP000646827"/>
    </source>
</evidence>
<dbReference type="InterPro" id="IPR036691">
    <property type="entry name" value="Endo/exonu/phosph_ase_sf"/>
</dbReference>
<dbReference type="OrthoDB" id="2288491at2759"/>
<evidence type="ECO:0000259" key="2">
    <source>
        <dbReference type="PROSITE" id="PS50878"/>
    </source>
</evidence>
<dbReference type="PANTHER" id="PTHR19446">
    <property type="entry name" value="REVERSE TRANSCRIPTASES"/>
    <property type="match status" value="1"/>
</dbReference>